<evidence type="ECO:0000256" key="2">
    <source>
        <dbReference type="ARBA" id="ARBA00022840"/>
    </source>
</evidence>
<keyword evidence="1" id="KW-0547">Nucleotide-binding</keyword>
<feature type="region of interest" description="Disordered" evidence="3">
    <location>
        <begin position="617"/>
        <end position="683"/>
    </location>
</feature>
<dbReference type="PANTHER" id="PTHR24346">
    <property type="entry name" value="MAP/MICROTUBULE AFFINITY-REGULATING KINASE"/>
    <property type="match status" value="1"/>
</dbReference>
<name>A0A1Z5K536_FISSO</name>
<keyword evidence="6" id="KW-1185">Reference proteome</keyword>
<feature type="domain" description="Protein kinase" evidence="4">
    <location>
        <begin position="41"/>
        <end position="453"/>
    </location>
</feature>
<keyword evidence="2" id="KW-0067">ATP-binding</keyword>
<dbReference type="PROSITE" id="PS50011">
    <property type="entry name" value="PROTEIN_KINASE_DOM"/>
    <property type="match status" value="1"/>
</dbReference>
<dbReference type="OrthoDB" id="68483at2759"/>
<dbReference type="AlphaFoldDB" id="A0A1Z5K536"/>
<dbReference type="InParanoid" id="A0A1Z5K536"/>
<organism evidence="5 6">
    <name type="scientific">Fistulifera solaris</name>
    <name type="common">Oleaginous diatom</name>
    <dbReference type="NCBI Taxonomy" id="1519565"/>
    <lineage>
        <taxon>Eukaryota</taxon>
        <taxon>Sar</taxon>
        <taxon>Stramenopiles</taxon>
        <taxon>Ochrophyta</taxon>
        <taxon>Bacillariophyta</taxon>
        <taxon>Bacillariophyceae</taxon>
        <taxon>Bacillariophycidae</taxon>
        <taxon>Naviculales</taxon>
        <taxon>Naviculaceae</taxon>
        <taxon>Fistulifera</taxon>
    </lineage>
</organism>
<dbReference type="GO" id="GO:0035556">
    <property type="term" value="P:intracellular signal transduction"/>
    <property type="evidence" value="ECO:0007669"/>
    <property type="project" value="TreeGrafter"/>
</dbReference>
<dbReference type="InterPro" id="IPR008271">
    <property type="entry name" value="Ser/Thr_kinase_AS"/>
</dbReference>
<dbReference type="Pfam" id="PF00069">
    <property type="entry name" value="Pkinase"/>
    <property type="match status" value="2"/>
</dbReference>
<dbReference type="PANTHER" id="PTHR24346:SF77">
    <property type="entry name" value="SERINE THREONINE PROTEIN KINASE"/>
    <property type="match status" value="1"/>
</dbReference>
<sequence>MTANASCSDVTFAVNECFNLCNDLHEELDGSGEAIRVGNLTFVEGILGRGAYGTVRLAVRDRNCLPAHTKTTQTTSSRRLGRSISAPAGKDIFRSNYNGCSRKVQSSPLYDDDRISATRTRSFDFDDESEEEDYVAVKIFRKSQLKRMRTMERNKETNKVQVRTALEKVEREIALMKKLSHPNLVKFFEAIDSPDSGLLYMVIEYMPLGEILTYQNNGTFSRRAPPAGIAQIPGIANGHFDERHAALYFVDILHGLAYLHNHHIVHRDLKPENVLIDSRGVARLSDFGVSHMFDEDETFCPRDHSAASISSNHSQTSSASLSVDDLKKKTRKESFSVESESALNMKPMGNTGLMTKTEGTWAFWSPEMYGCSSFSGYAADIWAAGVCLYIFVSGRLPFYSEAPAELMDLIKEGTVPYDDIGVTKDMLDLLKKVLEKDPSKRAGVGDCLGHPLLERPRKERIKLLSFELARSEATNTNVSESDIRLAFRIVSKMPAVLLRTASKQLQAGFQAARSNFSFDRPTTPRRRGLSIPGEGGNSDKESENEKRSNRNNSSKESLKKKSFQSFFKSPASPPRTPKQQITQSSSIFRSAASSVSGESAASRIKSFFRIAKHRDSETFSANSGGTPTKSSEPERQNKVSRSVIFHRKQSDISNISGSCDEAEGSGQDFPDSKPASKRRHRSRVPAVIEDSLAFMLDSHAHNNDATYARNLPDAE</sequence>
<feature type="region of interest" description="Disordered" evidence="3">
    <location>
        <begin position="516"/>
        <end position="585"/>
    </location>
</feature>
<dbReference type="Gene3D" id="3.30.200.20">
    <property type="entry name" value="Phosphorylase Kinase, domain 1"/>
    <property type="match status" value="1"/>
</dbReference>
<proteinExistence type="predicted"/>
<protein>
    <recommendedName>
        <fullName evidence="4">Protein kinase domain-containing protein</fullName>
    </recommendedName>
</protein>
<dbReference type="EMBL" id="BDSP01000162">
    <property type="protein sequence ID" value="GAX21282.1"/>
    <property type="molecule type" value="Genomic_DNA"/>
</dbReference>
<dbReference type="PROSITE" id="PS00108">
    <property type="entry name" value="PROTEIN_KINASE_ST"/>
    <property type="match status" value="1"/>
</dbReference>
<feature type="compositionally biased region" description="Basic and acidic residues" evidence="3">
    <location>
        <begin position="537"/>
        <end position="548"/>
    </location>
</feature>
<dbReference type="CDD" id="cd14008">
    <property type="entry name" value="STKc_LKB1_CaMKK"/>
    <property type="match status" value="1"/>
</dbReference>
<gene>
    <name evidence="5" type="ORF">FisN_1Lh112</name>
</gene>
<dbReference type="SMART" id="SM00220">
    <property type="entry name" value="S_TKc"/>
    <property type="match status" value="1"/>
</dbReference>
<evidence type="ECO:0000259" key="4">
    <source>
        <dbReference type="PROSITE" id="PS50011"/>
    </source>
</evidence>
<dbReference type="GO" id="GO:0005524">
    <property type="term" value="F:ATP binding"/>
    <property type="evidence" value="ECO:0007669"/>
    <property type="project" value="UniProtKB-KW"/>
</dbReference>
<dbReference type="Proteomes" id="UP000198406">
    <property type="component" value="Unassembled WGS sequence"/>
</dbReference>
<dbReference type="InterPro" id="IPR011009">
    <property type="entry name" value="Kinase-like_dom_sf"/>
</dbReference>
<dbReference type="Gene3D" id="1.10.510.10">
    <property type="entry name" value="Transferase(Phosphotransferase) domain 1"/>
    <property type="match status" value="2"/>
</dbReference>
<evidence type="ECO:0000256" key="1">
    <source>
        <dbReference type="ARBA" id="ARBA00022741"/>
    </source>
</evidence>
<comment type="caution">
    <text evidence="5">The sequence shown here is derived from an EMBL/GenBank/DDBJ whole genome shotgun (WGS) entry which is preliminary data.</text>
</comment>
<dbReference type="GO" id="GO:0004674">
    <property type="term" value="F:protein serine/threonine kinase activity"/>
    <property type="evidence" value="ECO:0007669"/>
    <property type="project" value="TreeGrafter"/>
</dbReference>
<evidence type="ECO:0000256" key="3">
    <source>
        <dbReference type="SAM" id="MobiDB-lite"/>
    </source>
</evidence>
<dbReference type="GO" id="GO:0005737">
    <property type="term" value="C:cytoplasm"/>
    <property type="evidence" value="ECO:0007669"/>
    <property type="project" value="TreeGrafter"/>
</dbReference>
<evidence type="ECO:0000313" key="6">
    <source>
        <dbReference type="Proteomes" id="UP000198406"/>
    </source>
</evidence>
<reference evidence="5 6" key="1">
    <citation type="journal article" date="2015" name="Plant Cell">
        <title>Oil accumulation by the oleaginous diatom Fistulifera solaris as revealed by the genome and transcriptome.</title>
        <authorList>
            <person name="Tanaka T."/>
            <person name="Maeda Y."/>
            <person name="Veluchamy A."/>
            <person name="Tanaka M."/>
            <person name="Abida H."/>
            <person name="Marechal E."/>
            <person name="Bowler C."/>
            <person name="Muto M."/>
            <person name="Sunaga Y."/>
            <person name="Tanaka M."/>
            <person name="Yoshino T."/>
            <person name="Taniguchi T."/>
            <person name="Fukuda Y."/>
            <person name="Nemoto M."/>
            <person name="Matsumoto M."/>
            <person name="Wong P.S."/>
            <person name="Aburatani S."/>
            <person name="Fujibuchi W."/>
        </authorList>
    </citation>
    <scope>NUCLEOTIDE SEQUENCE [LARGE SCALE GENOMIC DNA]</scope>
    <source>
        <strain evidence="5 6">JPCC DA0580</strain>
    </source>
</reference>
<evidence type="ECO:0000313" key="5">
    <source>
        <dbReference type="EMBL" id="GAX21282.1"/>
    </source>
</evidence>
<dbReference type="InterPro" id="IPR000719">
    <property type="entry name" value="Prot_kinase_dom"/>
</dbReference>
<dbReference type="SUPFAM" id="SSF56112">
    <property type="entry name" value="Protein kinase-like (PK-like)"/>
    <property type="match status" value="1"/>
</dbReference>
<feature type="compositionally biased region" description="Polar residues" evidence="3">
    <location>
        <begin position="618"/>
        <end position="630"/>
    </location>
</feature>
<accession>A0A1Z5K536</accession>